<name>A0A1G8A748_ANETH</name>
<dbReference type="PANTHER" id="PTHR43266:SF8">
    <property type="entry name" value="MACROLIDE-EFFLUX PROTEIN"/>
    <property type="match status" value="1"/>
</dbReference>
<dbReference type="EMBL" id="FNDE01000014">
    <property type="protein sequence ID" value="SDH16764.1"/>
    <property type="molecule type" value="Genomic_DNA"/>
</dbReference>
<evidence type="ECO:0000256" key="1">
    <source>
        <dbReference type="ARBA" id="ARBA00004651"/>
    </source>
</evidence>
<dbReference type="AlphaFoldDB" id="A0A1G8A748"/>
<protein>
    <submittedName>
        <fullName evidence="9">Predicted arabinose efflux permease, MFS family</fullName>
    </submittedName>
</protein>
<comment type="subcellular location">
    <subcellularLocation>
        <location evidence="1">Cell membrane</location>
        <topology evidence="1">Multi-pass membrane protein</topology>
    </subcellularLocation>
</comment>
<feature type="transmembrane region" description="Helical" evidence="7">
    <location>
        <begin position="12"/>
        <end position="29"/>
    </location>
</feature>
<evidence type="ECO:0000259" key="8">
    <source>
        <dbReference type="PROSITE" id="PS50850"/>
    </source>
</evidence>
<dbReference type="GO" id="GO:0022857">
    <property type="term" value="F:transmembrane transporter activity"/>
    <property type="evidence" value="ECO:0007669"/>
    <property type="project" value="InterPro"/>
</dbReference>
<dbReference type="InterPro" id="IPR011701">
    <property type="entry name" value="MFS"/>
</dbReference>
<dbReference type="CDD" id="cd06173">
    <property type="entry name" value="MFS_MefA_like"/>
    <property type="match status" value="1"/>
</dbReference>
<feature type="transmembrane region" description="Helical" evidence="7">
    <location>
        <begin position="108"/>
        <end position="130"/>
    </location>
</feature>
<feature type="transmembrane region" description="Helical" evidence="7">
    <location>
        <begin position="258"/>
        <end position="280"/>
    </location>
</feature>
<evidence type="ECO:0000256" key="5">
    <source>
        <dbReference type="ARBA" id="ARBA00022989"/>
    </source>
</evidence>
<keyword evidence="5 7" id="KW-1133">Transmembrane helix</keyword>
<feature type="transmembrane region" description="Helical" evidence="7">
    <location>
        <begin position="81"/>
        <end position="102"/>
    </location>
</feature>
<organism evidence="9 10">
    <name type="scientific">Aneurinibacillus thermoaerophilus</name>
    <dbReference type="NCBI Taxonomy" id="143495"/>
    <lineage>
        <taxon>Bacteria</taxon>
        <taxon>Bacillati</taxon>
        <taxon>Bacillota</taxon>
        <taxon>Bacilli</taxon>
        <taxon>Bacillales</taxon>
        <taxon>Paenibacillaceae</taxon>
        <taxon>Aneurinibacillus group</taxon>
        <taxon>Aneurinibacillus</taxon>
    </lineage>
</organism>
<evidence type="ECO:0000313" key="10">
    <source>
        <dbReference type="Proteomes" id="UP000198956"/>
    </source>
</evidence>
<dbReference type="Pfam" id="PF07690">
    <property type="entry name" value="MFS_1"/>
    <property type="match status" value="1"/>
</dbReference>
<sequence length="410" mass="44738">MSSPSMANLFRNRFVQAILLSELFLQIGIWVRNFSVLLYVVEMTGGDAFAVSMVSVAEFAPIFIFSFIGGTFADRWPPKRTMIWCDVLSAISVFAVLFTLIFGSWKAVFFSILFSAILSQFSQPAGLKLFKMHVPAEQVQAGMSIYQTIFAVFMIFGPVLGTFVYQTFGIQVAIMITGIAFLMSAVALFFLPPDRDMGKEETHSTLLQEMAAGIRYVLSKKVLTLLGACFFAAGLAIGLIQPLGVFLVTERLGLEKEYLQWLMTVSGIGMVLGGGLAMVFAKSVAPQKLLAFGMFVDAICMAISGISTTPWLTLTAQFFSGLVLPCIQIGINTMILQNTESQYIGRVNGILSPLFTGAMVITMSIAGLLKNLFSLVAMYEMAGILFIVGLLFILPLYRLPVATQEPGTDS</sequence>
<dbReference type="GO" id="GO:0005886">
    <property type="term" value="C:plasma membrane"/>
    <property type="evidence" value="ECO:0007669"/>
    <property type="project" value="UniProtKB-SubCell"/>
</dbReference>
<dbReference type="SUPFAM" id="SSF103473">
    <property type="entry name" value="MFS general substrate transporter"/>
    <property type="match status" value="1"/>
</dbReference>
<feature type="domain" description="Major facilitator superfamily (MFS) profile" evidence="8">
    <location>
        <begin position="222"/>
        <end position="410"/>
    </location>
</feature>
<dbReference type="InterPro" id="IPR036259">
    <property type="entry name" value="MFS_trans_sf"/>
</dbReference>
<feature type="transmembrane region" description="Helical" evidence="7">
    <location>
        <begin position="222"/>
        <end position="246"/>
    </location>
</feature>
<feature type="transmembrane region" description="Helical" evidence="7">
    <location>
        <begin position="375"/>
        <end position="397"/>
    </location>
</feature>
<feature type="transmembrane region" description="Helical" evidence="7">
    <location>
        <begin position="348"/>
        <end position="369"/>
    </location>
</feature>
<dbReference type="Gene3D" id="1.20.1250.20">
    <property type="entry name" value="MFS general substrate transporter like domains"/>
    <property type="match status" value="2"/>
</dbReference>
<feature type="transmembrane region" description="Helical" evidence="7">
    <location>
        <begin position="318"/>
        <end position="336"/>
    </location>
</feature>
<gene>
    <name evidence="9" type="ORF">SAMN04489735_101450</name>
</gene>
<evidence type="ECO:0000313" key="9">
    <source>
        <dbReference type="EMBL" id="SDH16764.1"/>
    </source>
</evidence>
<keyword evidence="2" id="KW-0813">Transport</keyword>
<dbReference type="Proteomes" id="UP000198956">
    <property type="component" value="Unassembled WGS sequence"/>
</dbReference>
<keyword evidence="4 7" id="KW-0812">Transmembrane</keyword>
<reference evidence="9 10" key="1">
    <citation type="submission" date="2016-10" db="EMBL/GenBank/DDBJ databases">
        <authorList>
            <person name="de Groot N.N."/>
        </authorList>
    </citation>
    <scope>NUCLEOTIDE SEQUENCE [LARGE SCALE GENOMIC DNA]</scope>
    <source>
        <strain evidence="9 10">L 420-91</strain>
    </source>
</reference>
<proteinExistence type="predicted"/>
<evidence type="ECO:0000256" key="3">
    <source>
        <dbReference type="ARBA" id="ARBA00022475"/>
    </source>
</evidence>
<accession>A0A1G8A748</accession>
<feature type="transmembrane region" description="Helical" evidence="7">
    <location>
        <begin position="142"/>
        <end position="164"/>
    </location>
</feature>
<keyword evidence="6 7" id="KW-0472">Membrane</keyword>
<feature type="transmembrane region" description="Helical" evidence="7">
    <location>
        <begin position="49"/>
        <end position="69"/>
    </location>
</feature>
<evidence type="ECO:0000256" key="2">
    <source>
        <dbReference type="ARBA" id="ARBA00022448"/>
    </source>
</evidence>
<dbReference type="PROSITE" id="PS50850">
    <property type="entry name" value="MFS"/>
    <property type="match status" value="1"/>
</dbReference>
<evidence type="ECO:0000256" key="4">
    <source>
        <dbReference type="ARBA" id="ARBA00022692"/>
    </source>
</evidence>
<keyword evidence="3" id="KW-1003">Cell membrane</keyword>
<evidence type="ECO:0000256" key="7">
    <source>
        <dbReference type="SAM" id="Phobius"/>
    </source>
</evidence>
<feature type="transmembrane region" description="Helical" evidence="7">
    <location>
        <begin position="170"/>
        <end position="191"/>
    </location>
</feature>
<feature type="transmembrane region" description="Helical" evidence="7">
    <location>
        <begin position="289"/>
        <end position="312"/>
    </location>
</feature>
<dbReference type="InterPro" id="IPR020846">
    <property type="entry name" value="MFS_dom"/>
</dbReference>
<dbReference type="PANTHER" id="PTHR43266">
    <property type="entry name" value="MACROLIDE-EFFLUX PROTEIN"/>
    <property type="match status" value="1"/>
</dbReference>
<evidence type="ECO:0000256" key="6">
    <source>
        <dbReference type="ARBA" id="ARBA00023136"/>
    </source>
</evidence>